<dbReference type="InterPro" id="IPR006675">
    <property type="entry name" value="HDIG_dom"/>
</dbReference>
<dbReference type="SMART" id="SM00471">
    <property type="entry name" value="HDc"/>
    <property type="match status" value="1"/>
</dbReference>
<dbReference type="AlphaFoldDB" id="A0A511WV94"/>
<reference evidence="2 3" key="1">
    <citation type="submission" date="2019-07" db="EMBL/GenBank/DDBJ databases">
        <title>Whole genome shotgun sequence of Halobacillus faecis NBRC 103569.</title>
        <authorList>
            <person name="Hosoyama A."/>
            <person name="Uohara A."/>
            <person name="Ohji S."/>
            <person name="Ichikawa N."/>
        </authorList>
    </citation>
    <scope>NUCLEOTIDE SEQUENCE [LARGE SCALE GENOMIC DNA]</scope>
    <source>
        <strain evidence="2 3">NBRC 103569</strain>
    </source>
</reference>
<evidence type="ECO:0000259" key="1">
    <source>
        <dbReference type="PROSITE" id="PS51832"/>
    </source>
</evidence>
<dbReference type="CDD" id="cd00077">
    <property type="entry name" value="HDc"/>
    <property type="match status" value="1"/>
</dbReference>
<dbReference type="Gene3D" id="1.10.3210.10">
    <property type="entry name" value="Hypothetical protein af1432"/>
    <property type="match status" value="1"/>
</dbReference>
<dbReference type="SUPFAM" id="SSF109604">
    <property type="entry name" value="HD-domain/PDEase-like"/>
    <property type="match status" value="1"/>
</dbReference>
<evidence type="ECO:0000313" key="2">
    <source>
        <dbReference type="EMBL" id="GEN54281.1"/>
    </source>
</evidence>
<dbReference type="InterPro" id="IPR003607">
    <property type="entry name" value="HD/PDEase_dom"/>
</dbReference>
<dbReference type="PANTHER" id="PTHR43155:SF2">
    <property type="entry name" value="CYCLIC DI-GMP PHOSPHODIESTERASE PA4108"/>
    <property type="match status" value="1"/>
</dbReference>
<dbReference type="PANTHER" id="PTHR43155">
    <property type="entry name" value="CYCLIC DI-GMP PHOSPHODIESTERASE PA4108-RELATED"/>
    <property type="match status" value="1"/>
</dbReference>
<proteinExistence type="predicted"/>
<organism evidence="2 3">
    <name type="scientific">Halobacillus faecis</name>
    <dbReference type="NCBI Taxonomy" id="360184"/>
    <lineage>
        <taxon>Bacteria</taxon>
        <taxon>Bacillati</taxon>
        <taxon>Bacillota</taxon>
        <taxon>Bacilli</taxon>
        <taxon>Bacillales</taxon>
        <taxon>Bacillaceae</taxon>
        <taxon>Halobacillus</taxon>
    </lineage>
</organism>
<dbReference type="PROSITE" id="PS51832">
    <property type="entry name" value="HD_GYP"/>
    <property type="match status" value="1"/>
</dbReference>
<name>A0A511WV94_9BACI</name>
<gene>
    <name evidence="2" type="ORF">HFA01_25430</name>
</gene>
<sequence length="361" mass="39956">MRVVATSSLVPGAVLAKTIYNESGRALLQNGIAFTPRIIERLKSFDITYVYVEDGRTSDIIANSPLSEKTRMHAIHFIKQSFSTIHQSVLSNHRYVLEETGQEMHGIVSSLIKELQNHGEVMSLLSDVFTHDDYIFTHSLNVTMYALALGKELNLPSSKMEALGLGAILHDVGKVNVPREVLLKPGKLTEEEFKCIQTHTESGFEILRQSSNIPLLAAHCAYQHHERLDGSGYPRGIKSEDIHLFGKILAIADVFDAVTSNRVYRDAMLPHGGLEILYSGSGSLFDQSLVEAFRRCIAVYPNGLSVQLDDGREAIVVKQNPNLCDRPIVREIKGDGTTGRDIDLSKELNIMISNCHLTSAS</sequence>
<evidence type="ECO:0000313" key="3">
    <source>
        <dbReference type="Proteomes" id="UP000321886"/>
    </source>
</evidence>
<dbReference type="Pfam" id="PF13487">
    <property type="entry name" value="HD_5"/>
    <property type="match status" value="1"/>
</dbReference>
<dbReference type="Proteomes" id="UP000321886">
    <property type="component" value="Unassembled WGS sequence"/>
</dbReference>
<dbReference type="OrthoDB" id="9759601at2"/>
<protein>
    <submittedName>
        <fullName evidence="2">Phosphodiesterase</fullName>
    </submittedName>
</protein>
<dbReference type="EMBL" id="BJYD01000023">
    <property type="protein sequence ID" value="GEN54281.1"/>
    <property type="molecule type" value="Genomic_DNA"/>
</dbReference>
<dbReference type="RefSeq" id="WP_146816692.1">
    <property type="nucleotide sequence ID" value="NZ_BJYD01000023.1"/>
</dbReference>
<feature type="domain" description="HD-GYP" evidence="1">
    <location>
        <begin position="113"/>
        <end position="309"/>
    </location>
</feature>
<comment type="caution">
    <text evidence="2">The sequence shown here is derived from an EMBL/GenBank/DDBJ whole genome shotgun (WGS) entry which is preliminary data.</text>
</comment>
<dbReference type="NCBIfam" id="TIGR00277">
    <property type="entry name" value="HDIG"/>
    <property type="match status" value="1"/>
</dbReference>
<keyword evidence="3" id="KW-1185">Reference proteome</keyword>
<dbReference type="InterPro" id="IPR037522">
    <property type="entry name" value="HD_GYP_dom"/>
</dbReference>
<accession>A0A511WV94</accession>